<evidence type="ECO:0000256" key="3">
    <source>
        <dbReference type="SAM" id="Phobius"/>
    </source>
</evidence>
<dbReference type="Gene3D" id="3.40.50.12780">
    <property type="entry name" value="N-terminal domain of ligase-like"/>
    <property type="match status" value="1"/>
</dbReference>
<dbReference type="InterPro" id="IPR050237">
    <property type="entry name" value="ATP-dep_AMP-bd_enzyme"/>
</dbReference>
<dbReference type="EMBL" id="CAMXCT020000001">
    <property type="protein sequence ID" value="CAL1124818.1"/>
    <property type="molecule type" value="Genomic_DNA"/>
</dbReference>
<evidence type="ECO:0000313" key="7">
    <source>
        <dbReference type="Proteomes" id="UP001152797"/>
    </source>
</evidence>
<dbReference type="Gene3D" id="1.20.1250.20">
    <property type="entry name" value="MFS general substrate transporter like domains"/>
    <property type="match status" value="1"/>
</dbReference>
<dbReference type="InterPro" id="IPR002123">
    <property type="entry name" value="Plipid/glycerol_acylTrfase"/>
</dbReference>
<dbReference type="InterPro" id="IPR036259">
    <property type="entry name" value="MFS_trans_sf"/>
</dbReference>
<feature type="transmembrane region" description="Helical" evidence="3">
    <location>
        <begin position="196"/>
        <end position="216"/>
    </location>
</feature>
<sequence length="1166" mass="126192">MSMATEQSTLHADTSPATVSSEPTDGIASFSFMGLLGTQFLGAFNDNMYRWLIIWVAQDLVATQQHDMIRSVGAAALMLPFLFLAAPSGYLADRFSKRSVMVSVKFAEMVIMGLGALAISIGNIPFMLVVMVFMGGQSALFGPSKYGSIPELVRRDQITKANGLIGMTTVIAIVGGTISASFLYEWTRPDAGGSYWGAAIALVSVSFMGLLTSLLIRKVPAADPERAMPWNVPQHTFRDLKKLFSTKVLVGCALGLAFFWGMAALSQIAIDNFGQNALILTEDQSQHKQHIVSLLLAAMAAGIGVGSVLAGLLSGKRIELGLIPYGAFGMSVCMILLGTLSLTPFAAGIILFVLGICAGLFDIPLEALLQQKAPPQHRGSILAAYSFVTFAAMLIVSGVVYPLMGSGVAMGGLGQVGIGLDASEIFLAIGLVTAAVAVATVFILPPALIEFTMRVISKIFYRIDVQGMSNIPKEGGALIVSNHVSWADAVLLYLNSPRPIRMIGYGPYVEKGFMAWMSRWFAVIPINPGSGRRSIVQSIETARDAVRSGDLVCIFPEGGLTRSGQMLDFKPGAASIIRGTDAPVIPVHLGGLWGSIFSYWGGRFFWKIPRKIPYRLSIRVGEPMLNPRSIQEIEQAVKKLEGLNYEYASGSRKKCFDSTGSSASGADLVLKSLVFRRLLMREVLGKDEKYVGLLLPPSVGSVLANVALPLAGRIAVNLNYTVSTEIMDSCIRQCGIRHVLTSKKVTSRLSHLKINAEVVYLEDLIDKVKLSDKIAAAFQAKVMPIGMLEKWLGVHKIQPDDLLTVLFTSGSTGEPKGVMLSHRNVGTNVLAIDEVIHLKETDVALGVLPFFHSYGYTATLWTVLALNPSAVYHFNPLEAKIVGELSHKHKVSILISTPTFLRAYLRRCEPEQFQWVDVIFASAEKLPIELSDAFEAKFGTRPSEAYGATEMSPLIAVNVPPSRVHDPDGLFAKDGTVGRAIPDLEAKTVDPDTGEDLEPGEAGMLLLRGPNVMMGYMNQPEKTAEVIRDGWYVTGDIAMIDEDGFIHITGRINRFSKIGGEMVPHIKIEDRIKQILDAGEEELKAVVTAVPDKKRGERIVVVHLPLEKTPAEICKALGETDLPNLWVPATDSFLEVDEIPVLGTGKLDLKGLKDLAMEHFSETVAG</sequence>
<dbReference type="GO" id="GO:0016746">
    <property type="term" value="F:acyltransferase activity"/>
    <property type="evidence" value="ECO:0007669"/>
    <property type="project" value="InterPro"/>
</dbReference>
<keyword evidence="3" id="KW-0472">Membrane</keyword>
<dbReference type="InterPro" id="IPR000873">
    <property type="entry name" value="AMP-dep_synth/lig_dom"/>
</dbReference>
<dbReference type="PROSITE" id="PS50850">
    <property type="entry name" value="MFS"/>
    <property type="match status" value="1"/>
</dbReference>
<dbReference type="InterPro" id="IPR011701">
    <property type="entry name" value="MFS"/>
</dbReference>
<dbReference type="PANTHER" id="PTHR43767:SF10">
    <property type="entry name" value="SURFACTIN SYNTHASE SUBUNIT 1"/>
    <property type="match status" value="1"/>
</dbReference>
<dbReference type="SUPFAM" id="SSF69593">
    <property type="entry name" value="Glycerol-3-phosphate (1)-acyltransferase"/>
    <property type="match status" value="1"/>
</dbReference>
<feature type="transmembrane region" description="Helical" evidence="3">
    <location>
        <begin position="345"/>
        <end position="369"/>
    </location>
</feature>
<accession>A0A9P1BDK8</accession>
<comment type="caution">
    <text evidence="5">The sequence shown here is derived from an EMBL/GenBank/DDBJ whole genome shotgun (WGS) entry which is preliminary data.</text>
</comment>
<feature type="transmembrane region" description="Helical" evidence="3">
    <location>
        <begin position="381"/>
        <end position="405"/>
    </location>
</feature>
<dbReference type="GO" id="GO:0016020">
    <property type="term" value="C:membrane"/>
    <property type="evidence" value="ECO:0007669"/>
    <property type="project" value="UniProtKB-SubCell"/>
</dbReference>
<dbReference type="Pfam" id="PF01553">
    <property type="entry name" value="Acyltransferase"/>
    <property type="match status" value="1"/>
</dbReference>
<dbReference type="InterPro" id="IPR020845">
    <property type="entry name" value="AMP-binding_CS"/>
</dbReference>
<dbReference type="SMART" id="SM00563">
    <property type="entry name" value="PlsC"/>
    <property type="match status" value="1"/>
</dbReference>
<name>A0A9P1BDK8_9DINO</name>
<dbReference type="EMBL" id="CAMXCT030000001">
    <property type="protein sequence ID" value="CAL4758755.1"/>
    <property type="molecule type" value="Genomic_DNA"/>
</dbReference>
<protein>
    <submittedName>
        <fullName evidence="6">Bifunctional protein Aas</fullName>
    </submittedName>
</protein>
<feature type="transmembrane region" description="Helical" evidence="3">
    <location>
        <begin position="320"/>
        <end position="339"/>
    </location>
</feature>
<evidence type="ECO:0000259" key="4">
    <source>
        <dbReference type="PROSITE" id="PS50850"/>
    </source>
</evidence>
<proteinExistence type="predicted"/>
<dbReference type="SUPFAM" id="SSF56801">
    <property type="entry name" value="Acetyl-CoA synthetase-like"/>
    <property type="match status" value="1"/>
</dbReference>
<evidence type="ECO:0000313" key="6">
    <source>
        <dbReference type="EMBL" id="CAL4758755.1"/>
    </source>
</evidence>
<feature type="region of interest" description="Disordered" evidence="2">
    <location>
        <begin position="1"/>
        <end position="21"/>
    </location>
</feature>
<keyword evidence="7" id="KW-1185">Reference proteome</keyword>
<dbReference type="Proteomes" id="UP001152797">
    <property type="component" value="Unassembled WGS sequence"/>
</dbReference>
<dbReference type="CDD" id="cd07989">
    <property type="entry name" value="LPLAT_AGPAT-like"/>
    <property type="match status" value="1"/>
</dbReference>
<dbReference type="InterPro" id="IPR042099">
    <property type="entry name" value="ANL_N_sf"/>
</dbReference>
<dbReference type="PROSITE" id="PS00455">
    <property type="entry name" value="AMP_BINDING"/>
    <property type="match status" value="1"/>
</dbReference>
<comment type="subcellular location">
    <subcellularLocation>
        <location evidence="1">Membrane</location>
        <topology evidence="1">Multi-pass membrane protein</topology>
    </subcellularLocation>
</comment>
<feature type="transmembrane region" description="Helical" evidence="3">
    <location>
        <begin position="425"/>
        <end position="449"/>
    </location>
</feature>
<dbReference type="CDD" id="cd06173">
    <property type="entry name" value="MFS_MefA_like"/>
    <property type="match status" value="1"/>
</dbReference>
<dbReference type="GO" id="GO:0022857">
    <property type="term" value="F:transmembrane transporter activity"/>
    <property type="evidence" value="ECO:0007669"/>
    <property type="project" value="InterPro"/>
</dbReference>
<dbReference type="InterPro" id="IPR045851">
    <property type="entry name" value="AMP-bd_C_sf"/>
</dbReference>
<feature type="transmembrane region" description="Helical" evidence="3">
    <location>
        <begin position="290"/>
        <end position="313"/>
    </location>
</feature>
<gene>
    <name evidence="5" type="ORF">C1SCF055_LOCUS33</name>
</gene>
<feature type="transmembrane region" description="Helical" evidence="3">
    <location>
        <begin position="248"/>
        <end position="270"/>
    </location>
</feature>
<dbReference type="InterPro" id="IPR020846">
    <property type="entry name" value="MFS_dom"/>
</dbReference>
<dbReference type="EMBL" id="CAMXCT010000001">
    <property type="protein sequence ID" value="CAI3971443.1"/>
    <property type="molecule type" value="Genomic_DNA"/>
</dbReference>
<dbReference type="Gene3D" id="3.30.300.30">
    <property type="match status" value="1"/>
</dbReference>
<evidence type="ECO:0000256" key="1">
    <source>
        <dbReference type="ARBA" id="ARBA00004141"/>
    </source>
</evidence>
<evidence type="ECO:0000256" key="2">
    <source>
        <dbReference type="SAM" id="MobiDB-lite"/>
    </source>
</evidence>
<dbReference type="Pfam" id="PF00501">
    <property type="entry name" value="AMP-binding"/>
    <property type="match status" value="1"/>
</dbReference>
<reference evidence="6 7" key="2">
    <citation type="submission" date="2024-05" db="EMBL/GenBank/DDBJ databases">
        <authorList>
            <person name="Chen Y."/>
            <person name="Shah S."/>
            <person name="Dougan E. K."/>
            <person name="Thang M."/>
            <person name="Chan C."/>
        </authorList>
    </citation>
    <scope>NUCLEOTIDE SEQUENCE [LARGE SCALE GENOMIC DNA]</scope>
</reference>
<reference evidence="5" key="1">
    <citation type="submission" date="2022-10" db="EMBL/GenBank/DDBJ databases">
        <authorList>
            <person name="Chen Y."/>
            <person name="Dougan E. K."/>
            <person name="Chan C."/>
            <person name="Rhodes N."/>
            <person name="Thang M."/>
        </authorList>
    </citation>
    <scope>NUCLEOTIDE SEQUENCE</scope>
</reference>
<dbReference type="AlphaFoldDB" id="A0A9P1BDK8"/>
<dbReference type="OrthoDB" id="10253115at2759"/>
<keyword evidence="3" id="KW-0812">Transmembrane</keyword>
<dbReference type="NCBIfam" id="NF006386">
    <property type="entry name" value="PRK08633.1"/>
    <property type="match status" value="1"/>
</dbReference>
<feature type="transmembrane region" description="Helical" evidence="3">
    <location>
        <begin position="72"/>
        <end position="90"/>
    </location>
</feature>
<feature type="transmembrane region" description="Helical" evidence="3">
    <location>
        <begin position="164"/>
        <end position="184"/>
    </location>
</feature>
<organism evidence="5">
    <name type="scientific">Cladocopium goreaui</name>
    <dbReference type="NCBI Taxonomy" id="2562237"/>
    <lineage>
        <taxon>Eukaryota</taxon>
        <taxon>Sar</taxon>
        <taxon>Alveolata</taxon>
        <taxon>Dinophyceae</taxon>
        <taxon>Suessiales</taxon>
        <taxon>Symbiodiniaceae</taxon>
        <taxon>Cladocopium</taxon>
    </lineage>
</organism>
<keyword evidence="3" id="KW-1133">Transmembrane helix</keyword>
<feature type="domain" description="Major facilitator superfamily (MFS) profile" evidence="4">
    <location>
        <begin position="31"/>
        <end position="448"/>
    </location>
</feature>
<dbReference type="PANTHER" id="PTHR43767">
    <property type="entry name" value="LONG-CHAIN-FATTY-ACID--COA LIGASE"/>
    <property type="match status" value="1"/>
</dbReference>
<evidence type="ECO:0000313" key="5">
    <source>
        <dbReference type="EMBL" id="CAI3971443.1"/>
    </source>
</evidence>
<feature type="transmembrane region" description="Helical" evidence="3">
    <location>
        <begin position="110"/>
        <end position="135"/>
    </location>
</feature>
<dbReference type="Pfam" id="PF07690">
    <property type="entry name" value="MFS_1"/>
    <property type="match status" value="1"/>
</dbReference>
<dbReference type="SUPFAM" id="SSF103473">
    <property type="entry name" value="MFS general substrate transporter"/>
    <property type="match status" value="1"/>
</dbReference>